<keyword evidence="7 15" id="KW-0548">Nucleotidyltransferase</keyword>
<dbReference type="GO" id="GO:0003919">
    <property type="term" value="F:FMN adenylyltransferase activity"/>
    <property type="evidence" value="ECO:0007669"/>
    <property type="project" value="UniProtKB-UniRule"/>
</dbReference>
<dbReference type="InterPro" id="IPR014729">
    <property type="entry name" value="Rossmann-like_a/b/a_fold"/>
</dbReference>
<dbReference type="InterPro" id="IPR023465">
    <property type="entry name" value="Riboflavin_kinase_dom_sf"/>
</dbReference>
<evidence type="ECO:0000259" key="16">
    <source>
        <dbReference type="SMART" id="SM00904"/>
    </source>
</evidence>
<comment type="catalytic activity">
    <reaction evidence="13 15">
        <text>riboflavin + ATP = FMN + ADP + H(+)</text>
        <dbReference type="Rhea" id="RHEA:14357"/>
        <dbReference type="ChEBI" id="CHEBI:15378"/>
        <dbReference type="ChEBI" id="CHEBI:30616"/>
        <dbReference type="ChEBI" id="CHEBI:57986"/>
        <dbReference type="ChEBI" id="CHEBI:58210"/>
        <dbReference type="ChEBI" id="CHEBI:456216"/>
        <dbReference type="EC" id="2.7.1.26"/>
    </reaction>
</comment>
<evidence type="ECO:0000256" key="9">
    <source>
        <dbReference type="ARBA" id="ARBA00022777"/>
    </source>
</evidence>
<protein>
    <recommendedName>
        <fullName evidence="15">Riboflavin biosynthesis protein</fullName>
    </recommendedName>
    <domain>
        <recommendedName>
            <fullName evidence="15">Riboflavin kinase</fullName>
            <ecNumber evidence="15">2.7.1.26</ecNumber>
        </recommendedName>
        <alternativeName>
            <fullName evidence="15">Flavokinase</fullName>
        </alternativeName>
    </domain>
    <domain>
        <recommendedName>
            <fullName evidence="15">FMN adenylyltransferase</fullName>
            <ecNumber evidence="15">2.7.7.2</ecNumber>
        </recommendedName>
        <alternativeName>
            <fullName evidence="15">FAD pyrophosphorylase</fullName>
        </alternativeName>
        <alternativeName>
            <fullName evidence="15">FAD synthase</fullName>
        </alternativeName>
    </domain>
</protein>
<keyword evidence="12" id="KW-0511">Multifunctional enzyme</keyword>
<dbReference type="NCBIfam" id="NF004162">
    <property type="entry name" value="PRK05627.1-5"/>
    <property type="match status" value="1"/>
</dbReference>
<keyword evidence="6 15" id="KW-0808">Transferase</keyword>
<dbReference type="GO" id="GO:0008531">
    <property type="term" value="F:riboflavin kinase activity"/>
    <property type="evidence" value="ECO:0007669"/>
    <property type="project" value="UniProtKB-UniRule"/>
</dbReference>
<keyword evidence="10 15" id="KW-0274">FAD</keyword>
<name>A0A419TAK1_9FIRM</name>
<dbReference type="GO" id="GO:0009398">
    <property type="term" value="P:FMN biosynthetic process"/>
    <property type="evidence" value="ECO:0007669"/>
    <property type="project" value="UniProtKB-UniRule"/>
</dbReference>
<dbReference type="GO" id="GO:0006747">
    <property type="term" value="P:FAD biosynthetic process"/>
    <property type="evidence" value="ECO:0007669"/>
    <property type="project" value="UniProtKB-UniRule"/>
</dbReference>
<keyword evidence="5 15" id="KW-0288">FMN</keyword>
<evidence type="ECO:0000256" key="10">
    <source>
        <dbReference type="ARBA" id="ARBA00022827"/>
    </source>
</evidence>
<keyword evidence="8 15" id="KW-0547">Nucleotide-binding</keyword>
<dbReference type="UniPathway" id="UPA00277">
    <property type="reaction ID" value="UER00407"/>
</dbReference>
<keyword evidence="11 15" id="KW-0067">ATP-binding</keyword>
<dbReference type="PANTHER" id="PTHR22749:SF6">
    <property type="entry name" value="RIBOFLAVIN KINASE"/>
    <property type="match status" value="1"/>
</dbReference>
<comment type="pathway">
    <text evidence="2 15">Cofactor biosynthesis; FAD biosynthesis; FAD from FMN: step 1/1.</text>
</comment>
<dbReference type="NCBIfam" id="NF004160">
    <property type="entry name" value="PRK05627.1-3"/>
    <property type="match status" value="1"/>
</dbReference>
<dbReference type="EMBL" id="MCIB01000001">
    <property type="protein sequence ID" value="RKD34482.1"/>
    <property type="molecule type" value="Genomic_DNA"/>
</dbReference>
<dbReference type="SUPFAM" id="SSF52374">
    <property type="entry name" value="Nucleotidylyl transferase"/>
    <property type="match status" value="1"/>
</dbReference>
<evidence type="ECO:0000256" key="11">
    <source>
        <dbReference type="ARBA" id="ARBA00022840"/>
    </source>
</evidence>
<dbReference type="Pfam" id="PF01687">
    <property type="entry name" value="Flavokinase"/>
    <property type="match status" value="1"/>
</dbReference>
<evidence type="ECO:0000256" key="4">
    <source>
        <dbReference type="ARBA" id="ARBA00022630"/>
    </source>
</evidence>
<evidence type="ECO:0000256" key="2">
    <source>
        <dbReference type="ARBA" id="ARBA00004726"/>
    </source>
</evidence>
<dbReference type="Pfam" id="PF06574">
    <property type="entry name" value="FAD_syn"/>
    <property type="match status" value="1"/>
</dbReference>
<evidence type="ECO:0000256" key="8">
    <source>
        <dbReference type="ARBA" id="ARBA00022741"/>
    </source>
</evidence>
<evidence type="ECO:0000256" key="14">
    <source>
        <dbReference type="ARBA" id="ARBA00049494"/>
    </source>
</evidence>
<dbReference type="SUPFAM" id="SSF82114">
    <property type="entry name" value="Riboflavin kinase-like"/>
    <property type="match status" value="1"/>
</dbReference>
<gene>
    <name evidence="17" type="ORF">BET03_01225</name>
</gene>
<evidence type="ECO:0000256" key="1">
    <source>
        <dbReference type="ARBA" id="ARBA00002121"/>
    </source>
</evidence>
<dbReference type="RefSeq" id="WP_120166425.1">
    <property type="nucleotide sequence ID" value="NZ_MCIB01000001.1"/>
</dbReference>
<feature type="domain" description="Riboflavin kinase" evidence="16">
    <location>
        <begin position="181"/>
        <end position="300"/>
    </location>
</feature>
<dbReference type="AlphaFoldDB" id="A0A419TAK1"/>
<dbReference type="UniPathway" id="UPA00276">
    <property type="reaction ID" value="UER00406"/>
</dbReference>
<evidence type="ECO:0000256" key="6">
    <source>
        <dbReference type="ARBA" id="ARBA00022679"/>
    </source>
</evidence>
<evidence type="ECO:0000256" key="7">
    <source>
        <dbReference type="ARBA" id="ARBA00022695"/>
    </source>
</evidence>
<comment type="catalytic activity">
    <reaction evidence="14 15">
        <text>FMN + ATP + H(+) = FAD + diphosphate</text>
        <dbReference type="Rhea" id="RHEA:17237"/>
        <dbReference type="ChEBI" id="CHEBI:15378"/>
        <dbReference type="ChEBI" id="CHEBI:30616"/>
        <dbReference type="ChEBI" id="CHEBI:33019"/>
        <dbReference type="ChEBI" id="CHEBI:57692"/>
        <dbReference type="ChEBI" id="CHEBI:58210"/>
        <dbReference type="EC" id="2.7.7.2"/>
    </reaction>
</comment>
<comment type="caution">
    <text evidence="17">The sequence shown here is derived from an EMBL/GenBank/DDBJ whole genome shotgun (WGS) entry which is preliminary data.</text>
</comment>
<dbReference type="SMART" id="SM00904">
    <property type="entry name" value="Flavokinase"/>
    <property type="match status" value="1"/>
</dbReference>
<dbReference type="GO" id="GO:0009231">
    <property type="term" value="P:riboflavin biosynthetic process"/>
    <property type="evidence" value="ECO:0007669"/>
    <property type="project" value="InterPro"/>
</dbReference>
<reference evidence="17 18" key="1">
    <citation type="submission" date="2016-08" db="EMBL/GenBank/DDBJ databases">
        <title>Novel Firmicutes and Novel Genomes.</title>
        <authorList>
            <person name="Poppleton D.I."/>
            <person name="Gribaldo S."/>
        </authorList>
    </citation>
    <scope>NUCLEOTIDE SEQUENCE [LARGE SCALE GENOMIC DNA]</scope>
    <source>
        <strain evidence="17 18">CTT3</strain>
    </source>
</reference>
<dbReference type="FunFam" id="2.40.30.30:FF:000003">
    <property type="entry name" value="Riboflavin biosynthesis protein"/>
    <property type="match status" value="1"/>
</dbReference>
<dbReference type="CDD" id="cd02064">
    <property type="entry name" value="FAD_synthetase_N"/>
    <property type="match status" value="1"/>
</dbReference>
<comment type="pathway">
    <text evidence="3 15">Cofactor biosynthesis; FMN biosynthesis; FMN from riboflavin (ATP route): step 1/1.</text>
</comment>
<evidence type="ECO:0000256" key="5">
    <source>
        <dbReference type="ARBA" id="ARBA00022643"/>
    </source>
</evidence>
<dbReference type="InterPro" id="IPR015864">
    <property type="entry name" value="FAD_synthase"/>
</dbReference>
<evidence type="ECO:0000256" key="12">
    <source>
        <dbReference type="ARBA" id="ARBA00023268"/>
    </source>
</evidence>
<evidence type="ECO:0000256" key="15">
    <source>
        <dbReference type="PIRNR" id="PIRNR004491"/>
    </source>
</evidence>
<accession>A0A419TAK1</accession>
<dbReference type="EC" id="2.7.1.26" evidence="15"/>
<keyword evidence="18" id="KW-1185">Reference proteome</keyword>
<evidence type="ECO:0000256" key="3">
    <source>
        <dbReference type="ARBA" id="ARBA00005201"/>
    </source>
</evidence>
<dbReference type="InterPro" id="IPR015865">
    <property type="entry name" value="Riboflavin_kinase_bac/euk"/>
</dbReference>
<dbReference type="NCBIfam" id="TIGR00083">
    <property type="entry name" value="ribF"/>
    <property type="match status" value="1"/>
</dbReference>
<dbReference type="Gene3D" id="2.40.30.30">
    <property type="entry name" value="Riboflavin kinase-like"/>
    <property type="match status" value="1"/>
</dbReference>
<dbReference type="FunFam" id="3.40.50.620:FF:000021">
    <property type="entry name" value="Riboflavin biosynthesis protein"/>
    <property type="match status" value="1"/>
</dbReference>
<dbReference type="PANTHER" id="PTHR22749">
    <property type="entry name" value="RIBOFLAVIN KINASE/FMN ADENYLYLTRANSFERASE"/>
    <property type="match status" value="1"/>
</dbReference>
<comment type="function">
    <text evidence="1">Catalyzes the phosphorylation of riboflavin to FMN followed by the adenylation of FMN to FAD.</text>
</comment>
<evidence type="ECO:0000256" key="13">
    <source>
        <dbReference type="ARBA" id="ARBA00047880"/>
    </source>
</evidence>
<keyword evidence="9 15" id="KW-0418">Kinase</keyword>
<dbReference type="InterPro" id="IPR023468">
    <property type="entry name" value="Riboflavin_kinase"/>
</dbReference>
<dbReference type="PIRSF" id="PIRSF004491">
    <property type="entry name" value="FAD_Synth"/>
    <property type="match status" value="1"/>
</dbReference>
<dbReference type="Gene3D" id="3.40.50.620">
    <property type="entry name" value="HUPs"/>
    <property type="match status" value="1"/>
</dbReference>
<dbReference type="GO" id="GO:0005524">
    <property type="term" value="F:ATP binding"/>
    <property type="evidence" value="ECO:0007669"/>
    <property type="project" value="UniProtKB-UniRule"/>
</dbReference>
<organism evidence="17 18">
    <name type="scientific">Thermohalobacter berrensis</name>
    <dbReference type="NCBI Taxonomy" id="99594"/>
    <lineage>
        <taxon>Bacteria</taxon>
        <taxon>Bacillati</taxon>
        <taxon>Bacillota</taxon>
        <taxon>Tissierellia</taxon>
        <taxon>Tissierellales</taxon>
        <taxon>Thermohalobacteraceae</taxon>
        <taxon>Thermohalobacter</taxon>
    </lineage>
</organism>
<proteinExistence type="inferred from homology"/>
<sequence>MEVITNIESKYPKPTAVALGNFDGLHIGHQALIKKMIKESKKMGLPSVVYTFKNHPTSLIANKKTPKTIMNNKQKFEILKSLGIDILYMIEFNNQIMNMNPKAFIKKLLIDRLNIKLVVVGFNYRFGYKAKGDCSLLKQMGDDLGFKVIVVPPVTKNEQVVSSTLIRKLIKEGKIKKANNLLGRHYTLQGKVIQGKGRGKKIGFPTANLLLNDNYVIPKKGVYKTITTVNNKKYISITNVGTNPTFTNENKLNIETHIINFNDSLYGKEIEVSFKKYIREEKKFQNAEQLIKQLKEDIKSF</sequence>
<dbReference type="InterPro" id="IPR002606">
    <property type="entry name" value="Riboflavin_kinase_bac"/>
</dbReference>
<dbReference type="OrthoDB" id="9803667at2"/>
<dbReference type="Proteomes" id="UP000284177">
    <property type="component" value="Unassembled WGS sequence"/>
</dbReference>
<evidence type="ECO:0000313" key="18">
    <source>
        <dbReference type="Proteomes" id="UP000284177"/>
    </source>
</evidence>
<keyword evidence="4 15" id="KW-0285">Flavoprotein</keyword>
<dbReference type="EC" id="2.7.7.2" evidence="15"/>
<comment type="similarity">
    <text evidence="15">Belongs to the ribF family.</text>
</comment>
<evidence type="ECO:0000313" key="17">
    <source>
        <dbReference type="EMBL" id="RKD34482.1"/>
    </source>
</evidence>